<dbReference type="EMBL" id="JAYMYQ010000001">
    <property type="protein sequence ID" value="KAK7361084.1"/>
    <property type="molecule type" value="Genomic_DNA"/>
</dbReference>
<organism evidence="1 2">
    <name type="scientific">Canavalia gladiata</name>
    <name type="common">Sword bean</name>
    <name type="synonym">Dolichos gladiatus</name>
    <dbReference type="NCBI Taxonomy" id="3824"/>
    <lineage>
        <taxon>Eukaryota</taxon>
        <taxon>Viridiplantae</taxon>
        <taxon>Streptophyta</taxon>
        <taxon>Embryophyta</taxon>
        <taxon>Tracheophyta</taxon>
        <taxon>Spermatophyta</taxon>
        <taxon>Magnoliopsida</taxon>
        <taxon>eudicotyledons</taxon>
        <taxon>Gunneridae</taxon>
        <taxon>Pentapetalae</taxon>
        <taxon>rosids</taxon>
        <taxon>fabids</taxon>
        <taxon>Fabales</taxon>
        <taxon>Fabaceae</taxon>
        <taxon>Papilionoideae</taxon>
        <taxon>50 kb inversion clade</taxon>
        <taxon>NPAAA clade</taxon>
        <taxon>indigoferoid/millettioid clade</taxon>
        <taxon>Phaseoleae</taxon>
        <taxon>Canavalia</taxon>
    </lineage>
</organism>
<reference evidence="1 2" key="1">
    <citation type="submission" date="2024-01" db="EMBL/GenBank/DDBJ databases">
        <title>The genomes of 5 underutilized Papilionoideae crops provide insights into root nodulation and disease resistanc.</title>
        <authorList>
            <person name="Jiang F."/>
        </authorList>
    </citation>
    <scope>NUCLEOTIDE SEQUENCE [LARGE SCALE GENOMIC DNA]</scope>
    <source>
        <strain evidence="1">LVBAO_FW01</strain>
        <tissue evidence="1">Leaves</tissue>
    </source>
</reference>
<sequence length="134" mass="15138">MCLTYITLVQLYMLNEKASYQSIPCQRFAPGCWFKQTIAFLGGSQSEDLGCLLQFCLSAGSLKAIIGFYESVTGWNQTLSLWLWIIEISKIVLLTSFELATMVCLKFFDLKTKVSVMMILVKGNEREDCCYALA</sequence>
<proteinExistence type="predicted"/>
<name>A0AAN9R7V1_CANGL</name>
<gene>
    <name evidence="1" type="ORF">VNO77_03115</name>
</gene>
<comment type="caution">
    <text evidence="1">The sequence shown here is derived from an EMBL/GenBank/DDBJ whole genome shotgun (WGS) entry which is preliminary data.</text>
</comment>
<dbReference type="AlphaFoldDB" id="A0AAN9R7V1"/>
<accession>A0AAN9R7V1</accession>
<protein>
    <submittedName>
        <fullName evidence="1">Uncharacterized protein</fullName>
    </submittedName>
</protein>
<keyword evidence="2" id="KW-1185">Reference proteome</keyword>
<evidence type="ECO:0000313" key="2">
    <source>
        <dbReference type="Proteomes" id="UP001367508"/>
    </source>
</evidence>
<dbReference type="Proteomes" id="UP001367508">
    <property type="component" value="Unassembled WGS sequence"/>
</dbReference>
<evidence type="ECO:0000313" key="1">
    <source>
        <dbReference type="EMBL" id="KAK7361084.1"/>
    </source>
</evidence>